<sequence length="465" mass="51651">MDITSDEPQSWLDGYARGKREGARFRGELGPIGAAFTPRDNLRRLAADLTVRDALGHPVTAEDRAELRKLAAGTRQNDWDNASLGVMAMLAGRFADPAARAWLAPMLAHAGRYEEAVETRYTMAEGRPAAADFVVLVSVLAMLGRDDEARSLLAGLRSRFPNLAEEFVASWDESDIGRAYADLATRRRSAEELAVFVHLPFSGGTSMIVSLKQTVPRAAVAEVNRRYGLHQLERILAMPEEETARLRLVHLHHPFALRIRGRTLRHFTVLRDPVSQLSSGYHKRLSTQGIVPTGDTEQSTTFAEHAEYTVRHGLTNMLARQLVVTHPEMVERYARRYDRPAAFRGIGSEEEMFWFDATAELSDERLLQMCRETLEEQFSVVGSMAHLAASHLAGAATVGIPVARRIVHRGRSGQPSSALDEAQERRLREANGVDQTLYEECTARFERDFAPLIAAVEAPEKSADG</sequence>
<dbReference type="RefSeq" id="WP_388002485.1">
    <property type="nucleotide sequence ID" value="NZ_JBHUEE010000002.1"/>
</dbReference>
<protein>
    <recommendedName>
        <fullName evidence="3">Sulfotransferase family protein</fullName>
    </recommendedName>
</protein>
<proteinExistence type="predicted"/>
<organism evidence="1 2">
    <name type="scientific">Georgenia deserti</name>
    <dbReference type="NCBI Taxonomy" id="2093781"/>
    <lineage>
        <taxon>Bacteria</taxon>
        <taxon>Bacillati</taxon>
        <taxon>Actinomycetota</taxon>
        <taxon>Actinomycetes</taxon>
        <taxon>Micrococcales</taxon>
        <taxon>Bogoriellaceae</taxon>
        <taxon>Georgenia</taxon>
    </lineage>
</organism>
<comment type="caution">
    <text evidence="1">The sequence shown here is derived from an EMBL/GenBank/DDBJ whole genome shotgun (WGS) entry which is preliminary data.</text>
</comment>
<dbReference type="EMBL" id="JBHUEE010000002">
    <property type="protein sequence ID" value="MFD1717024.1"/>
    <property type="molecule type" value="Genomic_DNA"/>
</dbReference>
<evidence type="ECO:0000313" key="2">
    <source>
        <dbReference type="Proteomes" id="UP001597277"/>
    </source>
</evidence>
<dbReference type="Proteomes" id="UP001597277">
    <property type="component" value="Unassembled WGS sequence"/>
</dbReference>
<accession>A0ABW4L1X7</accession>
<keyword evidence="2" id="KW-1185">Reference proteome</keyword>
<evidence type="ECO:0008006" key="3">
    <source>
        <dbReference type="Google" id="ProtNLM"/>
    </source>
</evidence>
<evidence type="ECO:0000313" key="1">
    <source>
        <dbReference type="EMBL" id="MFD1717024.1"/>
    </source>
</evidence>
<gene>
    <name evidence="1" type="ORF">ACFSE6_04210</name>
</gene>
<dbReference type="Gene3D" id="3.40.50.300">
    <property type="entry name" value="P-loop containing nucleotide triphosphate hydrolases"/>
    <property type="match status" value="1"/>
</dbReference>
<dbReference type="InterPro" id="IPR027417">
    <property type="entry name" value="P-loop_NTPase"/>
</dbReference>
<reference evidence="2" key="1">
    <citation type="journal article" date="2019" name="Int. J. Syst. Evol. Microbiol.">
        <title>The Global Catalogue of Microorganisms (GCM) 10K type strain sequencing project: providing services to taxonomists for standard genome sequencing and annotation.</title>
        <authorList>
            <consortium name="The Broad Institute Genomics Platform"/>
            <consortium name="The Broad Institute Genome Sequencing Center for Infectious Disease"/>
            <person name="Wu L."/>
            <person name="Ma J."/>
        </authorList>
    </citation>
    <scope>NUCLEOTIDE SEQUENCE [LARGE SCALE GENOMIC DNA]</scope>
    <source>
        <strain evidence="2">JCM 17130</strain>
    </source>
</reference>
<name>A0ABW4L1X7_9MICO</name>